<evidence type="ECO:0000313" key="3">
    <source>
        <dbReference type="Proteomes" id="UP000219452"/>
    </source>
</evidence>
<reference evidence="3" key="1">
    <citation type="submission" date="2017-09" db="EMBL/GenBank/DDBJ databases">
        <authorList>
            <person name="Varghese N."/>
            <person name="Submissions S."/>
        </authorList>
    </citation>
    <scope>NUCLEOTIDE SEQUENCE [LARGE SCALE GENOMIC DNA]</scope>
    <source>
        <strain evidence="3">DSM 29961</strain>
    </source>
</reference>
<dbReference type="Proteomes" id="UP000219452">
    <property type="component" value="Unassembled WGS sequence"/>
</dbReference>
<evidence type="ECO:0000256" key="1">
    <source>
        <dbReference type="SAM" id="SignalP"/>
    </source>
</evidence>
<keyword evidence="1" id="KW-0732">Signal</keyword>
<accession>A0A286FBA0</accession>
<dbReference type="AlphaFoldDB" id="A0A286FBA0"/>
<evidence type="ECO:0000313" key="2">
    <source>
        <dbReference type="EMBL" id="SOD80124.1"/>
    </source>
</evidence>
<gene>
    <name evidence="2" type="ORF">SAMN06269250_1245</name>
</gene>
<proteinExistence type="predicted"/>
<name>A0A286FBA0_9BACT</name>
<dbReference type="EMBL" id="OCNH01000001">
    <property type="protein sequence ID" value="SOD80124.1"/>
    <property type="molecule type" value="Genomic_DNA"/>
</dbReference>
<feature type="signal peptide" evidence="1">
    <location>
        <begin position="1"/>
        <end position="28"/>
    </location>
</feature>
<dbReference type="RefSeq" id="WP_245877764.1">
    <property type="nucleotide sequence ID" value="NZ_OCNH01000001.1"/>
</dbReference>
<organism evidence="2 3">
    <name type="scientific">Spirosoma fluviale</name>
    <dbReference type="NCBI Taxonomy" id="1597977"/>
    <lineage>
        <taxon>Bacteria</taxon>
        <taxon>Pseudomonadati</taxon>
        <taxon>Bacteroidota</taxon>
        <taxon>Cytophagia</taxon>
        <taxon>Cytophagales</taxon>
        <taxon>Cytophagaceae</taxon>
        <taxon>Spirosoma</taxon>
    </lineage>
</organism>
<keyword evidence="3" id="KW-1185">Reference proteome</keyword>
<feature type="chain" id="PRO_5012425331" evidence="1">
    <location>
        <begin position="29"/>
        <end position="434"/>
    </location>
</feature>
<dbReference type="SUPFAM" id="SSF56935">
    <property type="entry name" value="Porins"/>
    <property type="match status" value="1"/>
</dbReference>
<dbReference type="Gene3D" id="2.40.160.60">
    <property type="entry name" value="Outer membrane protein transport protein (OMPP1/FadL/TodX)"/>
    <property type="match status" value="1"/>
</dbReference>
<protein>
    <submittedName>
        <fullName evidence="2">Long-chain fatty acid transport protein</fullName>
    </submittedName>
</protein>
<sequence>MLRIYKRIRQTLTHSLLAVAATSPMVLAQGLGNSPYSALGIGELYSPGNVANMGMGDVGISNANAFYLNLQNPALLARRGRFTIFEVGLMGQSKSISQTISNSLKSQSNFGANLGYLALSFPANTRWNMSISLKPYTYVNYNIQKVEAVAGTPYTAEYNYTGKGGLNKVTFANGFRVTKNIYLGVEGSFLFGNITNSSDARAVVSGSSDIRVTHLNRANYSDLIGRVGAAWRPKLNNTWTLNLGATYDPQIRIKATQTDIYQQTTLTGQAISVPDTMRLNSNAQATLPQQMQFGASIEKGNTLLVGVDVGFQKWSQYRTAENKPGNLADGMNVAAGLEYTPKPTSNRYRDLITYRAGFQYNKLPYMAGGTQLTDVNGSVGVSLPLGAYFVNHLTLSLVGGQRGVLSGTQIKEQYVRIGLGFSLNDVWFRKPVVD</sequence>